<evidence type="ECO:0000313" key="2">
    <source>
        <dbReference type="EMBL" id="CAB4747539.1"/>
    </source>
</evidence>
<reference evidence="2" key="1">
    <citation type="submission" date="2020-05" db="EMBL/GenBank/DDBJ databases">
        <authorList>
            <person name="Chiriac C."/>
            <person name="Salcher M."/>
            <person name="Ghai R."/>
            <person name="Kavagutti S V."/>
        </authorList>
    </citation>
    <scope>NUCLEOTIDE SEQUENCE</scope>
</reference>
<keyword evidence="1" id="KW-0472">Membrane</keyword>
<dbReference type="AlphaFoldDB" id="A0A6J6TMD6"/>
<name>A0A6J6TMD6_9ZZZZ</name>
<accession>A0A6J6TMD6</accession>
<feature type="transmembrane region" description="Helical" evidence="1">
    <location>
        <begin position="56"/>
        <end position="77"/>
    </location>
</feature>
<sequence length="94" mass="9619">MGVIKVTGQRWSSTLFGTRTFSNHIGAAIGAVVIGYVLVAASIGTETLDPAVAKQAGLVASFSILVVIASSIVFAGLKAELLGLEDPHWHAAAT</sequence>
<organism evidence="2">
    <name type="scientific">freshwater metagenome</name>
    <dbReference type="NCBI Taxonomy" id="449393"/>
    <lineage>
        <taxon>unclassified sequences</taxon>
        <taxon>metagenomes</taxon>
        <taxon>ecological metagenomes</taxon>
    </lineage>
</organism>
<keyword evidence="1" id="KW-0812">Transmembrane</keyword>
<protein>
    <submittedName>
        <fullName evidence="2">Unannotated protein</fullName>
    </submittedName>
</protein>
<proteinExistence type="predicted"/>
<keyword evidence="1" id="KW-1133">Transmembrane helix</keyword>
<feature type="transmembrane region" description="Helical" evidence="1">
    <location>
        <begin position="21"/>
        <end position="44"/>
    </location>
</feature>
<evidence type="ECO:0000256" key="1">
    <source>
        <dbReference type="SAM" id="Phobius"/>
    </source>
</evidence>
<gene>
    <name evidence="2" type="ORF">UFOPK2809_00722</name>
</gene>
<dbReference type="EMBL" id="CAEZZA010000082">
    <property type="protein sequence ID" value="CAB4747539.1"/>
    <property type="molecule type" value="Genomic_DNA"/>
</dbReference>